<evidence type="ECO:0000313" key="1">
    <source>
        <dbReference type="EMBL" id="KAJ8634959.1"/>
    </source>
</evidence>
<keyword evidence="2" id="KW-1185">Reference proteome</keyword>
<sequence>MFVEAHMLQQSFALVGSNETDSPIEEVSSNENADASTLPNPLRDGASPEAAVLWKEELECLVRGGVSMDLRGQV</sequence>
<evidence type="ECO:0000313" key="2">
    <source>
        <dbReference type="Proteomes" id="UP001234297"/>
    </source>
</evidence>
<comment type="caution">
    <text evidence="1">The sequence shown here is derived from an EMBL/GenBank/DDBJ whole genome shotgun (WGS) entry which is preliminary data.</text>
</comment>
<organism evidence="1 2">
    <name type="scientific">Persea americana</name>
    <name type="common">Avocado</name>
    <dbReference type="NCBI Taxonomy" id="3435"/>
    <lineage>
        <taxon>Eukaryota</taxon>
        <taxon>Viridiplantae</taxon>
        <taxon>Streptophyta</taxon>
        <taxon>Embryophyta</taxon>
        <taxon>Tracheophyta</taxon>
        <taxon>Spermatophyta</taxon>
        <taxon>Magnoliopsida</taxon>
        <taxon>Magnoliidae</taxon>
        <taxon>Laurales</taxon>
        <taxon>Lauraceae</taxon>
        <taxon>Persea</taxon>
    </lineage>
</organism>
<reference evidence="1 2" key="1">
    <citation type="journal article" date="2022" name="Hortic Res">
        <title>A haplotype resolved chromosomal level avocado genome allows analysis of novel avocado genes.</title>
        <authorList>
            <person name="Nath O."/>
            <person name="Fletcher S.J."/>
            <person name="Hayward A."/>
            <person name="Shaw L.M."/>
            <person name="Masouleh A.K."/>
            <person name="Furtado A."/>
            <person name="Henry R.J."/>
            <person name="Mitter N."/>
        </authorList>
    </citation>
    <scope>NUCLEOTIDE SEQUENCE [LARGE SCALE GENOMIC DNA]</scope>
    <source>
        <strain evidence="2">cv. Hass</strain>
    </source>
</reference>
<dbReference type="Proteomes" id="UP001234297">
    <property type="component" value="Chromosome 3"/>
</dbReference>
<dbReference type="EMBL" id="CM056811">
    <property type="protein sequence ID" value="KAJ8634959.1"/>
    <property type="molecule type" value="Genomic_DNA"/>
</dbReference>
<proteinExistence type="predicted"/>
<accession>A0ACC2LNF4</accession>
<gene>
    <name evidence="1" type="ORF">MRB53_009226</name>
</gene>
<protein>
    <submittedName>
        <fullName evidence="1">Uncharacterized protein</fullName>
    </submittedName>
</protein>
<name>A0ACC2LNF4_PERAE</name>